<dbReference type="RefSeq" id="WP_126127957.1">
    <property type="nucleotide sequence ID" value="NZ_CP034464.1"/>
</dbReference>
<dbReference type="InterPro" id="IPR051908">
    <property type="entry name" value="Ribosomal_N-acetyltransferase"/>
</dbReference>
<dbReference type="PANTHER" id="PTHR43441">
    <property type="entry name" value="RIBOSOMAL-PROTEIN-SERINE ACETYLTRANSFERASE"/>
    <property type="match status" value="1"/>
</dbReference>
<dbReference type="KEGG" id="upv:EJN92_11525"/>
<evidence type="ECO:0000259" key="1">
    <source>
        <dbReference type="PROSITE" id="PS51186"/>
    </source>
</evidence>
<dbReference type="GO" id="GO:0008999">
    <property type="term" value="F:protein-N-terminal-alanine acetyltransferase activity"/>
    <property type="evidence" value="ECO:0007669"/>
    <property type="project" value="TreeGrafter"/>
</dbReference>
<gene>
    <name evidence="2" type="ORF">EJN92_11525</name>
</gene>
<dbReference type="Pfam" id="PF13302">
    <property type="entry name" value="Acetyltransf_3"/>
    <property type="match status" value="1"/>
</dbReference>
<dbReference type="AlphaFoldDB" id="A0A3Q9BR84"/>
<protein>
    <submittedName>
        <fullName evidence="2">N-acetyltransferase</fullName>
    </submittedName>
</protein>
<dbReference type="EMBL" id="CP034464">
    <property type="protein sequence ID" value="AZP12578.1"/>
    <property type="molecule type" value="Genomic_DNA"/>
</dbReference>
<evidence type="ECO:0000313" key="3">
    <source>
        <dbReference type="Proteomes" id="UP000275663"/>
    </source>
</evidence>
<keyword evidence="3" id="KW-1185">Reference proteome</keyword>
<reference evidence="2 3" key="1">
    <citation type="journal article" date="2011" name="Int. J. Syst. Evol. Microbiol.">
        <title>Description of Undibacterium oligocarboniphilum sp. nov., isolated from purified water, and Undibacterium pigrum strain CCUG 49012 as the type strain of Undibacterium parvum sp. nov., and emended descriptions of the genus Undibacterium and the species Undibacterium pigrum.</title>
        <authorList>
            <person name="Eder W."/>
            <person name="Wanner G."/>
            <person name="Ludwig W."/>
            <person name="Busse H.J."/>
            <person name="Ziemke-Kageler F."/>
            <person name="Lang E."/>
        </authorList>
    </citation>
    <scope>NUCLEOTIDE SEQUENCE [LARGE SCALE GENOMIC DNA]</scope>
    <source>
        <strain evidence="2 3">DSM 23061</strain>
    </source>
</reference>
<accession>A0A3Q9BR84</accession>
<evidence type="ECO:0000313" key="2">
    <source>
        <dbReference type="EMBL" id="AZP12578.1"/>
    </source>
</evidence>
<proteinExistence type="predicted"/>
<dbReference type="PANTHER" id="PTHR43441:SF3">
    <property type="entry name" value="ACETYLTRANSFERASE"/>
    <property type="match status" value="1"/>
</dbReference>
<dbReference type="InterPro" id="IPR000182">
    <property type="entry name" value="GNAT_dom"/>
</dbReference>
<dbReference type="Proteomes" id="UP000275663">
    <property type="component" value="Chromosome"/>
</dbReference>
<dbReference type="OrthoDB" id="5295305at2"/>
<dbReference type="GO" id="GO:1990189">
    <property type="term" value="F:protein N-terminal-serine acetyltransferase activity"/>
    <property type="evidence" value="ECO:0007669"/>
    <property type="project" value="TreeGrafter"/>
</dbReference>
<dbReference type="PROSITE" id="PS51186">
    <property type="entry name" value="GNAT"/>
    <property type="match status" value="1"/>
</dbReference>
<dbReference type="Gene3D" id="3.40.630.30">
    <property type="match status" value="1"/>
</dbReference>
<sequence length="190" mass="21354">MKNPILLDLPATLETARLLLRTPQAGDGAIFLAALSASLPELRRHLGFLPWVKPDPTAESAELYCRTTYIDYLQRKNLVYFIFEKSSGQLLGAAGLYRIDWTLPKAEVGYWSNSATTGQGFISEAVLKLIDFAFQELDMRRLELVSDEDNLPSRHLAERCQFELEGILRKDRKAEDGSLGSTCIYARLAL</sequence>
<organism evidence="2 3">
    <name type="scientific">Undibacterium parvum</name>
    <dbReference type="NCBI Taxonomy" id="401471"/>
    <lineage>
        <taxon>Bacteria</taxon>
        <taxon>Pseudomonadati</taxon>
        <taxon>Pseudomonadota</taxon>
        <taxon>Betaproteobacteria</taxon>
        <taxon>Burkholderiales</taxon>
        <taxon>Oxalobacteraceae</taxon>
        <taxon>Undibacterium</taxon>
    </lineage>
</organism>
<dbReference type="InterPro" id="IPR016181">
    <property type="entry name" value="Acyl_CoA_acyltransferase"/>
</dbReference>
<feature type="domain" description="N-acetyltransferase" evidence="1">
    <location>
        <begin position="18"/>
        <end position="190"/>
    </location>
</feature>
<dbReference type="SUPFAM" id="SSF55729">
    <property type="entry name" value="Acyl-CoA N-acyltransferases (Nat)"/>
    <property type="match status" value="1"/>
</dbReference>
<name>A0A3Q9BR84_9BURK</name>
<keyword evidence="2" id="KW-0808">Transferase</keyword>
<dbReference type="GO" id="GO:0005737">
    <property type="term" value="C:cytoplasm"/>
    <property type="evidence" value="ECO:0007669"/>
    <property type="project" value="TreeGrafter"/>
</dbReference>